<dbReference type="GO" id="GO:0046872">
    <property type="term" value="F:metal ion binding"/>
    <property type="evidence" value="ECO:0007669"/>
    <property type="project" value="UniProtKB-UniRule"/>
</dbReference>
<evidence type="ECO:0000256" key="1">
    <source>
        <dbReference type="ARBA" id="ARBA00022670"/>
    </source>
</evidence>
<evidence type="ECO:0000259" key="8">
    <source>
        <dbReference type="Pfam" id="PF08439"/>
    </source>
</evidence>
<dbReference type="InterPro" id="IPR004438">
    <property type="entry name" value="Peptidase_M3B"/>
</dbReference>
<evidence type="ECO:0000259" key="7">
    <source>
        <dbReference type="Pfam" id="PF01432"/>
    </source>
</evidence>
<evidence type="ECO:0000313" key="10">
    <source>
        <dbReference type="Proteomes" id="UP001290462"/>
    </source>
</evidence>
<comment type="function">
    <text evidence="6">Has oligopeptidase activity and degrades a variety of small bioactive peptides.</text>
</comment>
<dbReference type="EC" id="3.4.24.-" evidence="6"/>
<organism evidence="9 10">
    <name type="scientific">Carnobacterium maltaromaticum</name>
    <name type="common">Carnobacterium piscicola</name>
    <dbReference type="NCBI Taxonomy" id="2751"/>
    <lineage>
        <taxon>Bacteria</taxon>
        <taxon>Bacillati</taxon>
        <taxon>Bacillota</taxon>
        <taxon>Bacilli</taxon>
        <taxon>Lactobacillales</taxon>
        <taxon>Carnobacteriaceae</taxon>
        <taxon>Carnobacterium</taxon>
    </lineage>
</organism>
<dbReference type="GO" id="GO:0006508">
    <property type="term" value="P:proteolysis"/>
    <property type="evidence" value="ECO:0007669"/>
    <property type="project" value="UniProtKB-KW"/>
</dbReference>
<dbReference type="GO" id="GO:0006518">
    <property type="term" value="P:peptide metabolic process"/>
    <property type="evidence" value="ECO:0007669"/>
    <property type="project" value="TreeGrafter"/>
</dbReference>
<dbReference type="InterPro" id="IPR042088">
    <property type="entry name" value="OligoPept_F_C"/>
</dbReference>
<comment type="caution">
    <text evidence="9">The sequence shown here is derived from an EMBL/GenBank/DDBJ whole genome shotgun (WGS) entry which is preliminary data.</text>
</comment>
<dbReference type="RefSeq" id="WP_322808796.1">
    <property type="nucleotide sequence ID" value="NZ_JAVBVO010000003.1"/>
</dbReference>
<dbReference type="NCBIfam" id="TIGR00181">
    <property type="entry name" value="pepF"/>
    <property type="match status" value="1"/>
</dbReference>
<feature type="domain" description="Oligopeptidase F N-terminal" evidence="8">
    <location>
        <begin position="117"/>
        <end position="186"/>
    </location>
</feature>
<keyword evidence="2 6" id="KW-0479">Metal-binding</keyword>
<accession>A0AAW9K0X3</accession>
<evidence type="ECO:0000256" key="6">
    <source>
        <dbReference type="RuleBase" id="RU368091"/>
    </source>
</evidence>
<feature type="domain" description="Peptidase M3A/M3B catalytic" evidence="7">
    <location>
        <begin position="207"/>
        <end position="586"/>
    </location>
</feature>
<evidence type="ECO:0000313" key="9">
    <source>
        <dbReference type="EMBL" id="MDZ5758521.1"/>
    </source>
</evidence>
<gene>
    <name evidence="9" type="primary">pepF</name>
    <name evidence="9" type="ORF">RAK27_07565</name>
</gene>
<dbReference type="InterPro" id="IPR013647">
    <property type="entry name" value="OligopepF_N_dom"/>
</dbReference>
<dbReference type="PANTHER" id="PTHR11804">
    <property type="entry name" value="PROTEASE M3 THIMET OLIGOPEPTIDASE-RELATED"/>
    <property type="match status" value="1"/>
</dbReference>
<dbReference type="Gene3D" id="1.10.287.830">
    <property type="entry name" value="putative peptidase helix hairpin domain like"/>
    <property type="match status" value="1"/>
</dbReference>
<dbReference type="EMBL" id="JAVBVO010000003">
    <property type="protein sequence ID" value="MDZ5758521.1"/>
    <property type="molecule type" value="Genomic_DNA"/>
</dbReference>
<dbReference type="Gene3D" id="1.10.1370.20">
    <property type="entry name" value="Oligoendopeptidase f, C-terminal domain"/>
    <property type="match status" value="1"/>
</dbReference>
<keyword evidence="5 6" id="KW-0482">Metalloprotease</keyword>
<dbReference type="Pfam" id="PF08439">
    <property type="entry name" value="Peptidase_M3_N"/>
    <property type="match status" value="1"/>
</dbReference>
<dbReference type="SUPFAM" id="SSF55486">
    <property type="entry name" value="Metalloproteases ('zincins'), catalytic domain"/>
    <property type="match status" value="1"/>
</dbReference>
<proteinExistence type="inferred from homology"/>
<evidence type="ECO:0000256" key="2">
    <source>
        <dbReference type="ARBA" id="ARBA00022723"/>
    </source>
</evidence>
<dbReference type="PANTHER" id="PTHR11804:SF84">
    <property type="entry name" value="SACCHAROLYSIN"/>
    <property type="match status" value="1"/>
</dbReference>
<keyword evidence="1 6" id="KW-0645">Protease</keyword>
<keyword evidence="4 6" id="KW-0862">Zinc</keyword>
<evidence type="ECO:0000256" key="5">
    <source>
        <dbReference type="ARBA" id="ARBA00023049"/>
    </source>
</evidence>
<comment type="similarity">
    <text evidence="6">Belongs to the peptidase M3B family.</text>
</comment>
<dbReference type="Gene3D" id="1.20.140.70">
    <property type="entry name" value="Oligopeptidase f, N-terminal domain"/>
    <property type="match status" value="1"/>
</dbReference>
<evidence type="ECO:0000256" key="3">
    <source>
        <dbReference type="ARBA" id="ARBA00022801"/>
    </source>
</evidence>
<dbReference type="InterPro" id="IPR001567">
    <property type="entry name" value="Pept_M3A_M3B_dom"/>
</dbReference>
<dbReference type="GO" id="GO:0004222">
    <property type="term" value="F:metalloendopeptidase activity"/>
    <property type="evidence" value="ECO:0007669"/>
    <property type="project" value="UniProtKB-UniRule"/>
</dbReference>
<dbReference type="InterPro" id="IPR045090">
    <property type="entry name" value="Pept_M3A_M3B"/>
</dbReference>
<dbReference type="AlphaFoldDB" id="A0AAW9K0X3"/>
<protein>
    <recommendedName>
        <fullName evidence="6">Oligopeptidase F</fullName>
        <ecNumber evidence="6">3.4.24.-</ecNumber>
    </recommendedName>
</protein>
<comment type="cofactor">
    <cofactor evidence="6">
        <name>Zn(2+)</name>
        <dbReference type="ChEBI" id="CHEBI:29105"/>
    </cofactor>
    <text evidence="6">Binds 1 zinc ion.</text>
</comment>
<dbReference type="Proteomes" id="UP001290462">
    <property type="component" value="Unassembled WGS sequence"/>
</dbReference>
<evidence type="ECO:0000256" key="4">
    <source>
        <dbReference type="ARBA" id="ARBA00022833"/>
    </source>
</evidence>
<dbReference type="Pfam" id="PF01432">
    <property type="entry name" value="Peptidase_M3"/>
    <property type="match status" value="1"/>
</dbReference>
<sequence>MAETKKLPTRAEVPEELTWDLEVIFKSDAEFNQSYQELEEKLTKVDSVKGKIGQSSEDLLKGIDYLLDISNQLETIYVYAHLKNDQDTTNSEYQAMYDRANNLATKSSEAISWFEPEVLEIPEETLAKFFEENKKLDIYRHFIDQMTSSRAHILSANEEALLAGAGEIFGASSRTFSVLNNADIQFPVIKDEEGNDIQLTHGVYGQLMESTNREVREAAFKNLYKTYEGLKNTFASTLSAHVKYHNYNADVHHYSSARAKALAANHIPEAVYDTLLEVVTENLPLLHRYVALRKELLNVEELHMYDLYTPITGEATVSYTYEEAKAETLKALAPLGEEYLSIVEEAFENRWVDVVENSGKRSGAYSSGAYETNPYILMNWNDTLNQLFTLVHEMGHSVHSYYTRKNQPYVYGDYSIFLAEIASTTNENLLTEYLLETQTDPKIRAYVLNHYLDGFKGTIFRQTQFAEFEHFIHEKAAAGIPLTTEFMSDYYGKLNARYYGPDVVEDPEIAIEWTRIPHFYYNYYVYQYATGFSAASALAAKILAGEEHALEHYLDYLKSGSSNFPIEVMKKAGVDMTEKAYITDAMHVFEARLNEFEALIAELKV</sequence>
<reference evidence="9" key="1">
    <citation type="submission" date="2023-08" db="EMBL/GenBank/DDBJ databases">
        <title>Genomic characterization of piscicolin 126 produced by Carnobacterium maltaromaticum CM22 strain isolated from salmon (Salmo salar).</title>
        <authorList>
            <person name="Gonzalez-Gragera E."/>
            <person name="Garcia-Lopez J.D."/>
            <person name="Teso-Perez C."/>
            <person name="Gimenez-Hernandez I."/>
            <person name="Peralta-Sanchez J.M."/>
            <person name="Valdivia E."/>
            <person name="Montalban-Lopez M."/>
            <person name="Martin-Platero A.M."/>
            <person name="Banos A."/>
            <person name="Martinez-Bueno M."/>
        </authorList>
    </citation>
    <scope>NUCLEOTIDE SEQUENCE</scope>
    <source>
        <strain evidence="9">CM22</strain>
    </source>
</reference>
<dbReference type="CDD" id="cd09608">
    <property type="entry name" value="M3B_PepF"/>
    <property type="match status" value="1"/>
</dbReference>
<name>A0AAW9K0X3_CARML</name>
<keyword evidence="3 6" id="KW-0378">Hydrolase</keyword>